<feature type="signal peptide" evidence="1">
    <location>
        <begin position="1"/>
        <end position="40"/>
    </location>
</feature>
<dbReference type="Proteomes" id="UP001500713">
    <property type="component" value="Unassembled WGS sequence"/>
</dbReference>
<feature type="chain" id="PRO_5046256153" description="Alkaline proteinase inhibitor/ Outer membrane lipoprotein Omp19 domain-containing protein" evidence="1">
    <location>
        <begin position="41"/>
        <end position="136"/>
    </location>
</feature>
<keyword evidence="1" id="KW-0732">Signal</keyword>
<name>A0ABP3JTR7_9SPHN</name>
<protein>
    <recommendedName>
        <fullName evidence="4">Alkaline proteinase inhibitor/ Outer membrane lipoprotein Omp19 domain-containing protein</fullName>
    </recommendedName>
</protein>
<evidence type="ECO:0000256" key="1">
    <source>
        <dbReference type="SAM" id="SignalP"/>
    </source>
</evidence>
<accession>A0ABP3JTR7</accession>
<sequence length="136" mass="14478">MTGSGSNNDENIEEFMMRRTFISSAVAALSCVALSAEAHAAAVDCAGTISGAYTTKAGGVVVLSSWRGAWTQICNLNNEWKGVPAQTCWGWFAQVNTAVAQSKPMRFHFADGTSAACTQLLTFHNANPPEYVLLAE</sequence>
<comment type="caution">
    <text evidence="2">The sequence shown here is derived from an EMBL/GenBank/DDBJ whole genome shotgun (WGS) entry which is preliminary data.</text>
</comment>
<gene>
    <name evidence="2" type="ORF">GCM10009096_00720</name>
</gene>
<reference evidence="3" key="1">
    <citation type="journal article" date="2019" name="Int. J. Syst. Evol. Microbiol.">
        <title>The Global Catalogue of Microorganisms (GCM) 10K type strain sequencing project: providing services to taxonomists for standard genome sequencing and annotation.</title>
        <authorList>
            <consortium name="The Broad Institute Genomics Platform"/>
            <consortium name="The Broad Institute Genome Sequencing Center for Infectious Disease"/>
            <person name="Wu L."/>
            <person name="Ma J."/>
        </authorList>
    </citation>
    <scope>NUCLEOTIDE SEQUENCE [LARGE SCALE GENOMIC DNA]</scope>
    <source>
        <strain evidence="3">JCM 14162</strain>
    </source>
</reference>
<proteinExistence type="predicted"/>
<organism evidence="2 3">
    <name type="scientific">Parasphingorhabdus litoris</name>
    <dbReference type="NCBI Taxonomy" id="394733"/>
    <lineage>
        <taxon>Bacteria</taxon>
        <taxon>Pseudomonadati</taxon>
        <taxon>Pseudomonadota</taxon>
        <taxon>Alphaproteobacteria</taxon>
        <taxon>Sphingomonadales</taxon>
        <taxon>Sphingomonadaceae</taxon>
        <taxon>Parasphingorhabdus</taxon>
    </lineage>
</organism>
<keyword evidence="3" id="KW-1185">Reference proteome</keyword>
<evidence type="ECO:0000313" key="3">
    <source>
        <dbReference type="Proteomes" id="UP001500713"/>
    </source>
</evidence>
<evidence type="ECO:0008006" key="4">
    <source>
        <dbReference type="Google" id="ProtNLM"/>
    </source>
</evidence>
<evidence type="ECO:0000313" key="2">
    <source>
        <dbReference type="EMBL" id="GAA0464117.1"/>
    </source>
</evidence>
<dbReference type="EMBL" id="BAAAEM010000002">
    <property type="protein sequence ID" value="GAA0464117.1"/>
    <property type="molecule type" value="Genomic_DNA"/>
</dbReference>